<evidence type="ECO:0000313" key="2">
    <source>
        <dbReference type="Proteomes" id="UP001342826"/>
    </source>
</evidence>
<protein>
    <submittedName>
        <fullName evidence="1">DUF5412 family protein</fullName>
    </submittedName>
</protein>
<gene>
    <name evidence="1" type="ORF">P9271_22710</name>
</gene>
<evidence type="ECO:0000313" key="1">
    <source>
        <dbReference type="EMBL" id="MED4404102.1"/>
    </source>
</evidence>
<dbReference type="RefSeq" id="WP_328015987.1">
    <property type="nucleotide sequence ID" value="NZ_JARTFS010000024.1"/>
</dbReference>
<accession>A0ABU6P5Z3</accession>
<dbReference type="Proteomes" id="UP001342826">
    <property type="component" value="Unassembled WGS sequence"/>
</dbReference>
<organism evidence="1 2">
    <name type="scientific">Metabacillus fastidiosus</name>
    <dbReference type="NCBI Taxonomy" id="1458"/>
    <lineage>
        <taxon>Bacteria</taxon>
        <taxon>Bacillati</taxon>
        <taxon>Bacillota</taxon>
        <taxon>Bacilli</taxon>
        <taxon>Bacillales</taxon>
        <taxon>Bacillaceae</taxon>
        <taxon>Metabacillus</taxon>
    </lineage>
</organism>
<keyword evidence="2" id="KW-1185">Reference proteome</keyword>
<dbReference type="Pfam" id="PF17428">
    <property type="entry name" value="DUF5412"/>
    <property type="match status" value="1"/>
</dbReference>
<reference evidence="1 2" key="1">
    <citation type="submission" date="2023-03" db="EMBL/GenBank/DDBJ databases">
        <title>Bacillus Genome Sequencing.</title>
        <authorList>
            <person name="Dunlap C."/>
        </authorList>
    </citation>
    <scope>NUCLEOTIDE SEQUENCE [LARGE SCALE GENOMIC DNA]</scope>
    <source>
        <strain evidence="1 2">NRS-1717</strain>
    </source>
</reference>
<sequence length="132" mass="15155">MKKIKLIAILIAILLTSSFLYLAYKIYSPIFTVDSCENEIVKDIPSPNGEYTAYIFKRNCGATTDVSYQLSVLKTDQELENKSGNAFITDSNFKIQWENSDHLTVNFPEKAETYEQDKKVSNVYITYKKSKE</sequence>
<name>A0ABU6P5Z3_9BACI</name>
<dbReference type="InterPro" id="IPR035406">
    <property type="entry name" value="DUF5412"/>
</dbReference>
<comment type="caution">
    <text evidence="1">The sequence shown here is derived from an EMBL/GenBank/DDBJ whole genome shotgun (WGS) entry which is preliminary data.</text>
</comment>
<proteinExistence type="predicted"/>
<dbReference type="EMBL" id="JARTFS010000024">
    <property type="protein sequence ID" value="MED4404102.1"/>
    <property type="molecule type" value="Genomic_DNA"/>
</dbReference>